<accession>A0A4P2QVF2</accession>
<reference evidence="1 2" key="1">
    <citation type="submission" date="2015-09" db="EMBL/GenBank/DDBJ databases">
        <title>Sorangium comparison.</title>
        <authorList>
            <person name="Zaburannyi N."/>
            <person name="Bunk B."/>
            <person name="Overmann J."/>
            <person name="Mueller R."/>
        </authorList>
    </citation>
    <scope>NUCLEOTIDE SEQUENCE [LARGE SCALE GENOMIC DNA]</scope>
    <source>
        <strain evidence="1 2">So ce836</strain>
    </source>
</reference>
<sequence>MVTLPDAGARVKLAPPPRRLHAFERRSQERFETGSVSRPPCGARASYQHAVGQVAQGVHVRYRLRVARESLVSDHSAEVTVARR</sequence>
<evidence type="ECO:0000313" key="1">
    <source>
        <dbReference type="EMBL" id="AUX34136.1"/>
    </source>
</evidence>
<dbReference type="EMBL" id="CP012672">
    <property type="protein sequence ID" value="AUX34136.1"/>
    <property type="molecule type" value="Genomic_DNA"/>
</dbReference>
<dbReference type="AlphaFoldDB" id="A0A4P2QVF2"/>
<organism evidence="1 2">
    <name type="scientific">Sorangium cellulosum</name>
    <name type="common">Polyangium cellulosum</name>
    <dbReference type="NCBI Taxonomy" id="56"/>
    <lineage>
        <taxon>Bacteria</taxon>
        <taxon>Pseudomonadati</taxon>
        <taxon>Myxococcota</taxon>
        <taxon>Polyangia</taxon>
        <taxon>Polyangiales</taxon>
        <taxon>Polyangiaceae</taxon>
        <taxon>Sorangium</taxon>
    </lineage>
</organism>
<evidence type="ECO:0000313" key="2">
    <source>
        <dbReference type="Proteomes" id="UP000295497"/>
    </source>
</evidence>
<proteinExistence type="predicted"/>
<protein>
    <submittedName>
        <fullName evidence="1">Uncharacterized protein</fullName>
    </submittedName>
</protein>
<dbReference type="Proteomes" id="UP000295497">
    <property type="component" value="Chromosome"/>
</dbReference>
<name>A0A4P2QVF2_SORCE</name>
<gene>
    <name evidence="1" type="ORF">SOCE836_063040</name>
</gene>